<accession>A0ABT3BM75</accession>
<evidence type="ECO:0000313" key="2">
    <source>
        <dbReference type="EMBL" id="MCV3274364.1"/>
    </source>
</evidence>
<sequence>MAAAIELRDRLQADVAVYERSTGQMQARGAGVVMQPEVDALLNRIGVSTRSICVELRERVGLARDGGAQASPAPQLMTAWDTLYRTLKTHLGADCYHQDSRLTALSQDQHEIAATFASGHSVSADILIAADGVNSAARHLLLSAKADARYTGYVAWRGLEDETTLPSALVDALAGRFTSFMHPGMQMLCYLVPGADSSTEPGQRRVNWVWYVNTPEVALDRYLTGASGTRYRSFLPADDMDMNVVEEMAETAARTLPALFRDLVEASHLFMQPVQDVVPQARIHGRAVLIGDAAGTVRPHTAAGTSKAFGDATLLAETLKDWRSEDALPTDILDRWAAIRDRDLQVTAQRGYALAARSGLGRA</sequence>
<dbReference type="Pfam" id="PF22607">
    <property type="entry name" value="FAD_binding-like"/>
    <property type="match status" value="1"/>
</dbReference>
<organism evidence="2 3">
    <name type="scientific">Roseobacter sinensis</name>
    <dbReference type="NCBI Taxonomy" id="2931391"/>
    <lineage>
        <taxon>Bacteria</taxon>
        <taxon>Pseudomonadati</taxon>
        <taxon>Pseudomonadota</taxon>
        <taxon>Alphaproteobacteria</taxon>
        <taxon>Rhodobacterales</taxon>
        <taxon>Roseobacteraceae</taxon>
        <taxon>Roseobacter</taxon>
    </lineage>
</organism>
<dbReference type="Gene3D" id="3.50.50.60">
    <property type="entry name" value="FAD/NAD(P)-binding domain"/>
    <property type="match status" value="2"/>
</dbReference>
<evidence type="ECO:0000313" key="3">
    <source>
        <dbReference type="Proteomes" id="UP001208690"/>
    </source>
</evidence>
<comment type="caution">
    <text evidence="2">The sequence shown here is derived from an EMBL/GenBank/DDBJ whole genome shotgun (WGS) entry which is preliminary data.</text>
</comment>
<name>A0ABT3BM75_9RHOB</name>
<evidence type="ECO:0000259" key="1">
    <source>
        <dbReference type="Pfam" id="PF22607"/>
    </source>
</evidence>
<protein>
    <recommendedName>
        <fullName evidence="1">2,6-dihydroxypyridine 3-monooxygenase substrate binding domain-containing protein</fullName>
    </recommendedName>
</protein>
<dbReference type="EMBL" id="JALIEB010000040">
    <property type="protein sequence ID" value="MCV3274364.1"/>
    <property type="molecule type" value="Genomic_DNA"/>
</dbReference>
<dbReference type="NCBIfam" id="NF005566">
    <property type="entry name" value="PRK07236.1"/>
    <property type="match status" value="1"/>
</dbReference>
<gene>
    <name evidence="2" type="ORF">MUB52_23285</name>
</gene>
<dbReference type="InterPro" id="IPR054707">
    <property type="entry name" value="DhpH_subs-bd"/>
</dbReference>
<dbReference type="InterPro" id="IPR053212">
    <property type="entry name" value="DHP_3-monooxygenase"/>
</dbReference>
<keyword evidence="3" id="KW-1185">Reference proteome</keyword>
<proteinExistence type="predicted"/>
<dbReference type="PANTHER" id="PTHR47469:SF2">
    <property type="entry name" value="OS06G0597600 PROTEIN"/>
    <property type="match status" value="1"/>
</dbReference>
<dbReference type="PANTHER" id="PTHR47469">
    <property type="entry name" value="MONOOXYGENASE-LIKE"/>
    <property type="match status" value="1"/>
</dbReference>
<dbReference type="InterPro" id="IPR036188">
    <property type="entry name" value="FAD/NAD-bd_sf"/>
</dbReference>
<dbReference type="SUPFAM" id="SSF51905">
    <property type="entry name" value="FAD/NAD(P)-binding domain"/>
    <property type="match status" value="1"/>
</dbReference>
<dbReference type="Proteomes" id="UP001208690">
    <property type="component" value="Unassembled WGS sequence"/>
</dbReference>
<dbReference type="PRINTS" id="PR00420">
    <property type="entry name" value="RNGMNOXGNASE"/>
</dbReference>
<dbReference type="SUPFAM" id="SSF54373">
    <property type="entry name" value="FAD-linked reductases, C-terminal domain"/>
    <property type="match status" value="1"/>
</dbReference>
<feature type="domain" description="2,6-dihydroxypyridine 3-monooxygenase substrate binding" evidence="1">
    <location>
        <begin position="150"/>
        <end position="275"/>
    </location>
</feature>
<reference evidence="2 3" key="1">
    <citation type="submission" date="2022-04" db="EMBL/GenBank/DDBJ databases">
        <title>Roseobacter sp. WL0113 is a bacterium isolated from neritic sediment.</title>
        <authorList>
            <person name="Wang L."/>
            <person name="He W."/>
            <person name="Zhang D.-F."/>
        </authorList>
    </citation>
    <scope>NUCLEOTIDE SEQUENCE [LARGE SCALE GENOMIC DNA]</scope>
    <source>
        <strain evidence="2 3">WL0113</strain>
    </source>
</reference>